<proteinExistence type="predicted"/>
<sequence>MIGNHASSALYTLGRCEWANKTISDVLYLPTTSNLPPVLVEIQNKVNEDFIRRAIKYCLSLGEEYGVQPIMLVFSIKGFANERLKSRLINTNNIYLDDLSCDFWAQKCQIISPNSVENHLLQTPLNPLVALEHFLSQQKRSILSIDKKEDPTIQLMYQVSKEKFENECQVEEEKLEVIKDLCSKARRQFQKILTCLDKGESTEKIEKYAKDGEEFFFRQERKFTGKDRDVTPIGDTPDISNLSTLSSNNDTATKDDLDYIENYKVNNNGRMKWEKCYNEGQKEGFFSTYASFHTLKSAYHNQKSKLRKRKAADITE</sequence>
<gene>
    <name evidence="2" type="ORF">HPULCUR_004661</name>
</gene>
<protein>
    <submittedName>
        <fullName evidence="2">Uncharacterized protein</fullName>
    </submittedName>
</protein>
<comment type="caution">
    <text evidence="2">The sequence shown here is derived from an EMBL/GenBank/DDBJ whole genome shotgun (WGS) entry which is preliminary data.</text>
</comment>
<feature type="region of interest" description="Disordered" evidence="1">
    <location>
        <begin position="227"/>
        <end position="247"/>
    </location>
</feature>
<name>A0ABP9XWV5_9FUNG</name>
<organism evidence="2 3">
    <name type="scientific">Helicostylum pulchrum</name>
    <dbReference type="NCBI Taxonomy" id="562976"/>
    <lineage>
        <taxon>Eukaryota</taxon>
        <taxon>Fungi</taxon>
        <taxon>Fungi incertae sedis</taxon>
        <taxon>Mucoromycota</taxon>
        <taxon>Mucoromycotina</taxon>
        <taxon>Mucoromycetes</taxon>
        <taxon>Mucorales</taxon>
        <taxon>Mucorineae</taxon>
        <taxon>Mucoraceae</taxon>
        <taxon>Helicostylum</taxon>
    </lineage>
</organism>
<dbReference type="EMBL" id="BAABUJ010000012">
    <property type="protein sequence ID" value="GAA5799251.1"/>
    <property type="molecule type" value="Genomic_DNA"/>
</dbReference>
<evidence type="ECO:0000313" key="2">
    <source>
        <dbReference type="EMBL" id="GAA5799251.1"/>
    </source>
</evidence>
<accession>A0ABP9XWV5</accession>
<keyword evidence="3" id="KW-1185">Reference proteome</keyword>
<evidence type="ECO:0000256" key="1">
    <source>
        <dbReference type="SAM" id="MobiDB-lite"/>
    </source>
</evidence>
<evidence type="ECO:0000313" key="3">
    <source>
        <dbReference type="Proteomes" id="UP001476247"/>
    </source>
</evidence>
<dbReference type="Proteomes" id="UP001476247">
    <property type="component" value="Unassembled WGS sequence"/>
</dbReference>
<reference evidence="2 3" key="1">
    <citation type="submission" date="2024-04" db="EMBL/GenBank/DDBJ databases">
        <title>genome sequences of Mucor flavus KT1a and Helicostylum pulchrum KT1b strains isolation_sourced from the surface of a dry-aged beef.</title>
        <authorList>
            <person name="Toyotome T."/>
            <person name="Hosono M."/>
            <person name="Torimaru M."/>
            <person name="Fukuda K."/>
            <person name="Mikami N."/>
        </authorList>
    </citation>
    <scope>NUCLEOTIDE SEQUENCE [LARGE SCALE GENOMIC DNA]</scope>
    <source>
        <strain evidence="2 3">KT1b</strain>
    </source>
</reference>